<protein>
    <submittedName>
        <fullName evidence="4">FAD-dependent oxidoreductase</fullName>
    </submittedName>
</protein>
<evidence type="ECO:0000256" key="2">
    <source>
        <dbReference type="ARBA" id="ARBA00023027"/>
    </source>
</evidence>
<dbReference type="PRINTS" id="PR00420">
    <property type="entry name" value="RNGMNOXGNASE"/>
</dbReference>
<keyword evidence="5" id="KW-1185">Reference proteome</keyword>
<sequence>MTERSFDVVIAGGGLAGSALGGVLARSGLGVLVVEKEDGFRDRIRGELSFPWGHSEALRAGLGEPLDSVGAVPLPEMGFYEDGRRVDGLAWNSISIDGLPAIGFSHPRLQEVMLGWAESQGATVLRPAKVVGVADGHGDGGAIVSATSRGATTEYHARLVVGADGKTSGVRRWLQAQTVTDPEHHRFGGLLLSGVRWDDTFAWASTPANVVGWFLTGADSCRVYIRLTAERVHETGAGRSPEAFIAFAARAAPEGTFDGANPAGPLGFFANSCTWASHVTRGPMVLVGDAAGALDPSQGLGTSLLFRDVRLLSELLLADRDWQRATAEFAKRREAYYDVLRAYDRWLALIEHEEGPEGARRRELHAAAREADPTLGGFATLEACGPDGLTADEAARRGFFGEPPA</sequence>
<dbReference type="PANTHER" id="PTHR43476:SF4">
    <property type="entry name" value="BLR0106 PROTEIN"/>
    <property type="match status" value="1"/>
</dbReference>
<dbReference type="SUPFAM" id="SSF51905">
    <property type="entry name" value="FAD/NAD(P)-binding domain"/>
    <property type="match status" value="1"/>
</dbReference>
<dbReference type="InterPro" id="IPR050631">
    <property type="entry name" value="PheA/TfdB_FAD_monoxygenase"/>
</dbReference>
<dbReference type="Proteomes" id="UP001596087">
    <property type="component" value="Unassembled WGS sequence"/>
</dbReference>
<gene>
    <name evidence="4" type="ORF">ACFPGP_09445</name>
</gene>
<evidence type="ECO:0000313" key="4">
    <source>
        <dbReference type="EMBL" id="MFC5176894.1"/>
    </source>
</evidence>
<dbReference type="Gene3D" id="3.50.50.60">
    <property type="entry name" value="FAD/NAD(P)-binding domain"/>
    <property type="match status" value="1"/>
</dbReference>
<evidence type="ECO:0000313" key="5">
    <source>
        <dbReference type="Proteomes" id="UP001596087"/>
    </source>
</evidence>
<name>A0ABW0BHU1_9ACTN</name>
<keyword evidence="1" id="KW-0560">Oxidoreductase</keyword>
<comment type="caution">
    <text evidence="4">The sequence shown here is derived from an EMBL/GenBank/DDBJ whole genome shotgun (WGS) entry which is preliminary data.</text>
</comment>
<proteinExistence type="predicted"/>
<accession>A0ABW0BHU1</accession>
<reference evidence="5" key="1">
    <citation type="journal article" date="2019" name="Int. J. Syst. Evol. Microbiol.">
        <title>The Global Catalogue of Microorganisms (GCM) 10K type strain sequencing project: providing services to taxonomists for standard genome sequencing and annotation.</title>
        <authorList>
            <consortium name="The Broad Institute Genomics Platform"/>
            <consortium name="The Broad Institute Genome Sequencing Center for Infectious Disease"/>
            <person name="Wu L."/>
            <person name="Ma J."/>
        </authorList>
    </citation>
    <scope>NUCLEOTIDE SEQUENCE [LARGE SCALE GENOMIC DNA]</scope>
    <source>
        <strain evidence="5">DFY41</strain>
    </source>
</reference>
<feature type="domain" description="FAD-binding" evidence="3">
    <location>
        <begin position="6"/>
        <end position="316"/>
    </location>
</feature>
<dbReference type="EMBL" id="JBHSKD010000008">
    <property type="protein sequence ID" value="MFC5176894.1"/>
    <property type="molecule type" value="Genomic_DNA"/>
</dbReference>
<dbReference type="Pfam" id="PF01494">
    <property type="entry name" value="FAD_binding_3"/>
    <property type="match status" value="1"/>
</dbReference>
<dbReference type="InterPro" id="IPR002938">
    <property type="entry name" value="FAD-bd"/>
</dbReference>
<dbReference type="RefSeq" id="WP_378589512.1">
    <property type="nucleotide sequence ID" value="NZ_JBHSKD010000008.1"/>
</dbReference>
<organism evidence="4 5">
    <name type="scientific">Nocardioides taihuensis</name>
    <dbReference type="NCBI Taxonomy" id="1835606"/>
    <lineage>
        <taxon>Bacteria</taxon>
        <taxon>Bacillati</taxon>
        <taxon>Actinomycetota</taxon>
        <taxon>Actinomycetes</taxon>
        <taxon>Propionibacteriales</taxon>
        <taxon>Nocardioidaceae</taxon>
        <taxon>Nocardioides</taxon>
    </lineage>
</organism>
<dbReference type="PANTHER" id="PTHR43476">
    <property type="entry name" value="3-(3-HYDROXY-PHENYL)PROPIONATE/3-HYDROXYCINNAMIC ACID HYDROXYLASE"/>
    <property type="match status" value="1"/>
</dbReference>
<dbReference type="InterPro" id="IPR036188">
    <property type="entry name" value="FAD/NAD-bd_sf"/>
</dbReference>
<evidence type="ECO:0000259" key="3">
    <source>
        <dbReference type="Pfam" id="PF01494"/>
    </source>
</evidence>
<evidence type="ECO:0000256" key="1">
    <source>
        <dbReference type="ARBA" id="ARBA00023002"/>
    </source>
</evidence>
<keyword evidence="2" id="KW-0520">NAD</keyword>